<evidence type="ECO:0000313" key="3">
    <source>
        <dbReference type="Proteomes" id="UP000886523"/>
    </source>
</evidence>
<proteinExistence type="predicted"/>
<accession>A0A9P6DPM1</accession>
<dbReference type="EMBL" id="MU129137">
    <property type="protein sequence ID" value="KAF9505780.1"/>
    <property type="molecule type" value="Genomic_DNA"/>
</dbReference>
<feature type="compositionally biased region" description="Polar residues" evidence="1">
    <location>
        <begin position="136"/>
        <end position="145"/>
    </location>
</feature>
<comment type="caution">
    <text evidence="2">The sequence shown here is derived from an EMBL/GenBank/DDBJ whole genome shotgun (WGS) entry which is preliminary data.</text>
</comment>
<reference evidence="2" key="1">
    <citation type="journal article" date="2020" name="Nat. Commun.">
        <title>Large-scale genome sequencing of mycorrhizal fungi provides insights into the early evolution of symbiotic traits.</title>
        <authorList>
            <person name="Miyauchi S."/>
            <person name="Kiss E."/>
            <person name="Kuo A."/>
            <person name="Drula E."/>
            <person name="Kohler A."/>
            <person name="Sanchez-Garcia M."/>
            <person name="Morin E."/>
            <person name="Andreopoulos B."/>
            <person name="Barry K.W."/>
            <person name="Bonito G."/>
            <person name="Buee M."/>
            <person name="Carver A."/>
            <person name="Chen C."/>
            <person name="Cichocki N."/>
            <person name="Clum A."/>
            <person name="Culley D."/>
            <person name="Crous P.W."/>
            <person name="Fauchery L."/>
            <person name="Girlanda M."/>
            <person name="Hayes R.D."/>
            <person name="Keri Z."/>
            <person name="LaButti K."/>
            <person name="Lipzen A."/>
            <person name="Lombard V."/>
            <person name="Magnuson J."/>
            <person name="Maillard F."/>
            <person name="Murat C."/>
            <person name="Nolan M."/>
            <person name="Ohm R.A."/>
            <person name="Pangilinan J."/>
            <person name="Pereira M.F."/>
            <person name="Perotto S."/>
            <person name="Peter M."/>
            <person name="Pfister S."/>
            <person name="Riley R."/>
            <person name="Sitrit Y."/>
            <person name="Stielow J.B."/>
            <person name="Szollosi G."/>
            <person name="Zifcakova L."/>
            <person name="Stursova M."/>
            <person name="Spatafora J.W."/>
            <person name="Tedersoo L."/>
            <person name="Vaario L.M."/>
            <person name="Yamada A."/>
            <person name="Yan M."/>
            <person name="Wang P."/>
            <person name="Xu J."/>
            <person name="Bruns T."/>
            <person name="Baldrian P."/>
            <person name="Vilgalys R."/>
            <person name="Dunand C."/>
            <person name="Henrissat B."/>
            <person name="Grigoriev I.V."/>
            <person name="Hibbett D."/>
            <person name="Nagy L.G."/>
            <person name="Martin F.M."/>
        </authorList>
    </citation>
    <scope>NUCLEOTIDE SEQUENCE</scope>
    <source>
        <strain evidence="2">UP504</strain>
    </source>
</reference>
<sequence>MPLIKSPSLRTPRPIQAPQDIHPLPDDVTPYFVYPFTLEPHVLTLESSRQTTILAHAARNAAYLRSREDAKIRRQREALRRVAPGFEPTGGTLIPTPIHRKVPATHASGAPGPSMNSGDVMDDLVNQLAAMDSAKEGNQPTSQSN</sequence>
<name>A0A9P6DPM1_9AGAM</name>
<evidence type="ECO:0000256" key="1">
    <source>
        <dbReference type="SAM" id="MobiDB-lite"/>
    </source>
</evidence>
<evidence type="ECO:0000313" key="2">
    <source>
        <dbReference type="EMBL" id="KAF9505780.1"/>
    </source>
</evidence>
<protein>
    <submittedName>
        <fullName evidence="2">Uncharacterized protein</fullName>
    </submittedName>
</protein>
<keyword evidence="3" id="KW-1185">Reference proteome</keyword>
<feature type="region of interest" description="Disordered" evidence="1">
    <location>
        <begin position="1"/>
        <end position="22"/>
    </location>
</feature>
<feature type="region of interest" description="Disordered" evidence="1">
    <location>
        <begin position="85"/>
        <end position="145"/>
    </location>
</feature>
<dbReference type="AlphaFoldDB" id="A0A9P6DPM1"/>
<dbReference type="OrthoDB" id="2506317at2759"/>
<dbReference type="Proteomes" id="UP000886523">
    <property type="component" value="Unassembled WGS sequence"/>
</dbReference>
<gene>
    <name evidence="2" type="ORF">BS47DRAFT_1353638</name>
</gene>
<organism evidence="2 3">
    <name type="scientific">Hydnum rufescens UP504</name>
    <dbReference type="NCBI Taxonomy" id="1448309"/>
    <lineage>
        <taxon>Eukaryota</taxon>
        <taxon>Fungi</taxon>
        <taxon>Dikarya</taxon>
        <taxon>Basidiomycota</taxon>
        <taxon>Agaricomycotina</taxon>
        <taxon>Agaricomycetes</taxon>
        <taxon>Cantharellales</taxon>
        <taxon>Hydnaceae</taxon>
        <taxon>Hydnum</taxon>
    </lineage>
</organism>